<dbReference type="Proteomes" id="UP001589613">
    <property type="component" value="Unassembled WGS sequence"/>
</dbReference>
<protein>
    <submittedName>
        <fullName evidence="2">Class I SAM-dependent methyltransferase</fullName>
        <ecNumber evidence="2">2.1.1.222</ecNumber>
        <ecNumber evidence="2">2.1.1.64</ecNumber>
    </submittedName>
</protein>
<reference evidence="2 3" key="1">
    <citation type="submission" date="2024-09" db="EMBL/GenBank/DDBJ databases">
        <authorList>
            <person name="Sun Q."/>
            <person name="Mori K."/>
        </authorList>
    </citation>
    <scope>NUCLEOTIDE SEQUENCE [LARGE SCALE GENOMIC DNA]</scope>
    <source>
        <strain evidence="2 3">JCM 12763</strain>
    </source>
</reference>
<accession>A0ABV5V5V9</accession>
<dbReference type="Gene3D" id="3.40.50.150">
    <property type="entry name" value="Vaccinia Virus protein VP39"/>
    <property type="match status" value="1"/>
</dbReference>
<dbReference type="GO" id="GO:0061542">
    <property type="term" value="F:3-demethylubiquinol 3-O-methyltransferase activity"/>
    <property type="evidence" value="ECO:0007669"/>
    <property type="project" value="UniProtKB-EC"/>
</dbReference>
<dbReference type="CDD" id="cd02440">
    <property type="entry name" value="AdoMet_MTases"/>
    <property type="match status" value="1"/>
</dbReference>
<dbReference type="RefSeq" id="WP_238330347.1">
    <property type="nucleotide sequence ID" value="NZ_JBHMAX010000024.1"/>
</dbReference>
<evidence type="ECO:0000313" key="2">
    <source>
        <dbReference type="EMBL" id="MFB9733169.1"/>
    </source>
</evidence>
<gene>
    <name evidence="2" type="ORF">ACFFN0_14050</name>
</gene>
<comment type="caution">
    <text evidence="2">The sequence shown here is derived from an EMBL/GenBank/DDBJ whole genome shotgun (WGS) entry which is preliminary data.</text>
</comment>
<keyword evidence="2" id="KW-0489">Methyltransferase</keyword>
<dbReference type="GO" id="GO:0102208">
    <property type="term" value="F:2-polyprenyl-6-hydroxyphenol methylase activity"/>
    <property type="evidence" value="ECO:0007669"/>
    <property type="project" value="UniProtKB-EC"/>
</dbReference>
<dbReference type="EMBL" id="JBHMAX010000024">
    <property type="protein sequence ID" value="MFB9733169.1"/>
    <property type="molecule type" value="Genomic_DNA"/>
</dbReference>
<keyword evidence="2" id="KW-0808">Transferase</keyword>
<evidence type="ECO:0000313" key="3">
    <source>
        <dbReference type="Proteomes" id="UP001589613"/>
    </source>
</evidence>
<proteinExistence type="predicted"/>
<dbReference type="InterPro" id="IPR029063">
    <property type="entry name" value="SAM-dependent_MTases_sf"/>
</dbReference>
<name>A0ABV5V5V9_9MICO</name>
<dbReference type="GO" id="GO:0032259">
    <property type="term" value="P:methylation"/>
    <property type="evidence" value="ECO:0007669"/>
    <property type="project" value="UniProtKB-KW"/>
</dbReference>
<dbReference type="EC" id="2.1.1.64" evidence="2"/>
<keyword evidence="3" id="KW-1185">Reference proteome</keyword>
<organism evidence="2 3">
    <name type="scientific">Ornithinimicrobium kibberense</name>
    <dbReference type="NCBI Taxonomy" id="282060"/>
    <lineage>
        <taxon>Bacteria</taxon>
        <taxon>Bacillati</taxon>
        <taxon>Actinomycetota</taxon>
        <taxon>Actinomycetes</taxon>
        <taxon>Micrococcales</taxon>
        <taxon>Ornithinimicrobiaceae</taxon>
        <taxon>Ornithinimicrobium</taxon>
    </lineage>
</organism>
<sequence length="196" mass="20825">MGTSDPNPWVEEVVGPWQPGRALDVAAGEGRHALWLVRRGWTVDAVDFSAVAVDRMRELAGQVLTPEEQDRLGTAVGDATEPADTGGGGYDLVLLVYLQLPPGPWEAALAHAVAATRPGGRVVVVLHARRNLGEGTGGPQDPAVLRDPDHVVAEVGRLPVEVKVEVERAELRERPVADAARPALDTLVVLRVADPT</sequence>
<dbReference type="EC" id="2.1.1.222" evidence="2"/>
<dbReference type="SUPFAM" id="SSF53335">
    <property type="entry name" value="S-adenosyl-L-methionine-dependent methyltransferases"/>
    <property type="match status" value="1"/>
</dbReference>
<dbReference type="Pfam" id="PF13649">
    <property type="entry name" value="Methyltransf_25"/>
    <property type="match status" value="1"/>
</dbReference>
<evidence type="ECO:0000259" key="1">
    <source>
        <dbReference type="Pfam" id="PF13649"/>
    </source>
</evidence>
<dbReference type="InterPro" id="IPR041698">
    <property type="entry name" value="Methyltransf_25"/>
</dbReference>
<feature type="domain" description="Methyltransferase" evidence="1">
    <location>
        <begin position="23"/>
        <end position="120"/>
    </location>
</feature>